<reference evidence="2" key="1">
    <citation type="submission" date="2021-02" db="EMBL/GenBank/DDBJ databases">
        <authorList>
            <person name="Dougan E. K."/>
            <person name="Rhodes N."/>
            <person name="Thang M."/>
            <person name="Chan C."/>
        </authorList>
    </citation>
    <scope>NUCLEOTIDE SEQUENCE</scope>
</reference>
<name>A0A812V2Q3_SYMPI</name>
<dbReference type="OrthoDB" id="420668at2759"/>
<comment type="caution">
    <text evidence="2">The sequence shown here is derived from an EMBL/GenBank/DDBJ whole genome shotgun (WGS) entry which is preliminary data.</text>
</comment>
<organism evidence="2 3">
    <name type="scientific">Symbiodinium pilosum</name>
    <name type="common">Dinoflagellate</name>
    <dbReference type="NCBI Taxonomy" id="2952"/>
    <lineage>
        <taxon>Eukaryota</taxon>
        <taxon>Sar</taxon>
        <taxon>Alveolata</taxon>
        <taxon>Dinophyceae</taxon>
        <taxon>Suessiales</taxon>
        <taxon>Symbiodiniaceae</taxon>
        <taxon>Symbiodinium</taxon>
    </lineage>
</organism>
<dbReference type="Proteomes" id="UP000649617">
    <property type="component" value="Unassembled WGS sequence"/>
</dbReference>
<dbReference type="EMBL" id="CAJNIZ010040091">
    <property type="protein sequence ID" value="CAE7598659.1"/>
    <property type="molecule type" value="Genomic_DNA"/>
</dbReference>
<evidence type="ECO:0000313" key="3">
    <source>
        <dbReference type="Proteomes" id="UP000649617"/>
    </source>
</evidence>
<keyword evidence="1" id="KW-1133">Transmembrane helix</keyword>
<evidence type="ECO:0000256" key="1">
    <source>
        <dbReference type="SAM" id="Phobius"/>
    </source>
</evidence>
<proteinExistence type="predicted"/>
<keyword evidence="1" id="KW-0812">Transmembrane</keyword>
<gene>
    <name evidence="2" type="primary">DNAJB8</name>
    <name evidence="2" type="ORF">SPIL2461_LOCUS15896</name>
</gene>
<keyword evidence="3" id="KW-1185">Reference proteome</keyword>
<sequence length="626" mass="68222">MRHLLLVALPLGTAMLFGPSLFCFSIVGPEQVDLLSSQFIEGIGVFGCDDHMLFSSLPAEELFKDSIRTNPTWPTNGPRVQVLSYSPEGLGLPAVREAWQQVTQNGRYKRFDWTLKMDTATAFHPDRLRDILSLHCSAADCGPMVLQNGAVIPGAAQALTKAAVDKLAKNQLASCSKDVAEVKCLQQTLQQGGVQLVKEQNLIKDFSASNSMRLCTLSQGSFFPFLAWADYMNCMGQAGYSAQPDAPSNPAQISWTRDVLQTGYFVRPTMFCWVLVQHKGEEPKMLKWQRERDLGIFACDGWMVISNASAREVLPAEAWHTDISVIQGDTAGGRTFHTAHGKVISEPADAGVYAKAWQAVFREGTFRSFDWVLKLDVSVVVIPERLRSALNSLCQPSDCGSQIVHNFGGELLGPVEALSTKAASAMAAGIHTCTSTAQWENQPENRWLASCTSTLGIGSLRSSLVLSDHKALPRPCDTLHGSFSPYMDLGYHALCLKQSGYYYIEPPPTTTLTTTKTSTSSTSTSVTFTTSTVSTSTMTYTVPKVAPNSIFAWEDRSFQKKLPVWVLTAENEQRGIPFAMELGVGLLTLIALPVAGYFLCRRPAAPTAVDEPQDTAQALLRAAGAP</sequence>
<dbReference type="AlphaFoldDB" id="A0A812V2Q3"/>
<evidence type="ECO:0000313" key="2">
    <source>
        <dbReference type="EMBL" id="CAE7598659.1"/>
    </source>
</evidence>
<feature type="transmembrane region" description="Helical" evidence="1">
    <location>
        <begin position="578"/>
        <end position="600"/>
    </location>
</feature>
<keyword evidence="1" id="KW-0472">Membrane</keyword>
<accession>A0A812V2Q3</accession>
<protein>
    <submittedName>
        <fullName evidence="2">DNAJB8 protein</fullName>
    </submittedName>
</protein>